<dbReference type="RefSeq" id="XP_052942584.1">
    <property type="nucleotide sequence ID" value="XM_053085553.1"/>
</dbReference>
<keyword evidence="2" id="KW-0677">Repeat</keyword>
<evidence type="ECO:0000256" key="2">
    <source>
        <dbReference type="ARBA" id="ARBA00022737"/>
    </source>
</evidence>
<dbReference type="SUPFAM" id="SSF57667">
    <property type="entry name" value="beta-beta-alpha zinc fingers"/>
    <property type="match status" value="3"/>
</dbReference>
<evidence type="ECO:0000256" key="4">
    <source>
        <dbReference type="ARBA" id="ARBA00022833"/>
    </source>
</evidence>
<protein>
    <recommendedName>
        <fullName evidence="7">C2H2-type domain-containing protein</fullName>
    </recommendedName>
</protein>
<dbReference type="InterPro" id="IPR050329">
    <property type="entry name" value="GLI_C2H2-zinc-finger"/>
</dbReference>
<keyword evidence="4" id="KW-0862">Zinc</keyword>
<comment type="caution">
    <text evidence="8">The sequence shown here is derived from an EMBL/GenBank/DDBJ whole genome shotgun (WGS) entry which is preliminary data.</text>
</comment>
<feature type="compositionally biased region" description="Pro residues" evidence="6">
    <location>
        <begin position="21"/>
        <end position="36"/>
    </location>
</feature>
<keyword evidence="9" id="KW-1185">Reference proteome</keyword>
<organism evidence="8 9">
    <name type="scientific">Dioszegia hungarica</name>
    <dbReference type="NCBI Taxonomy" id="4972"/>
    <lineage>
        <taxon>Eukaryota</taxon>
        <taxon>Fungi</taxon>
        <taxon>Dikarya</taxon>
        <taxon>Basidiomycota</taxon>
        <taxon>Agaricomycotina</taxon>
        <taxon>Tremellomycetes</taxon>
        <taxon>Tremellales</taxon>
        <taxon>Bulleribasidiaceae</taxon>
        <taxon>Dioszegia</taxon>
    </lineage>
</organism>
<keyword evidence="1" id="KW-0479">Metal-binding</keyword>
<gene>
    <name evidence="8" type="ORF">MKK02DRAFT_15141</name>
</gene>
<dbReference type="FunFam" id="3.30.160.60:FF:000125">
    <property type="entry name" value="Putative zinc finger protein 143"/>
    <property type="match status" value="2"/>
</dbReference>
<evidence type="ECO:0000259" key="7">
    <source>
        <dbReference type="PROSITE" id="PS50157"/>
    </source>
</evidence>
<dbReference type="GO" id="GO:0005634">
    <property type="term" value="C:nucleus"/>
    <property type="evidence" value="ECO:0007669"/>
    <property type="project" value="TreeGrafter"/>
</dbReference>
<dbReference type="Pfam" id="PF00096">
    <property type="entry name" value="zf-C2H2"/>
    <property type="match status" value="4"/>
</dbReference>
<feature type="domain" description="C2H2-type" evidence="7">
    <location>
        <begin position="115"/>
        <end position="142"/>
    </location>
</feature>
<name>A0AA38H1E7_9TREE</name>
<dbReference type="PROSITE" id="PS50157">
    <property type="entry name" value="ZINC_FINGER_C2H2_2"/>
    <property type="match status" value="4"/>
</dbReference>
<dbReference type="SMART" id="SM00355">
    <property type="entry name" value="ZnF_C2H2"/>
    <property type="match status" value="5"/>
</dbReference>
<evidence type="ECO:0000313" key="8">
    <source>
        <dbReference type="EMBL" id="KAI9632807.1"/>
    </source>
</evidence>
<feature type="domain" description="C2H2-type" evidence="7">
    <location>
        <begin position="143"/>
        <end position="172"/>
    </location>
</feature>
<feature type="region of interest" description="Disordered" evidence="6">
    <location>
        <begin position="1"/>
        <end position="36"/>
    </location>
</feature>
<dbReference type="PANTHER" id="PTHR19818">
    <property type="entry name" value="ZINC FINGER PROTEIN ZIC AND GLI"/>
    <property type="match status" value="1"/>
</dbReference>
<dbReference type="FunFam" id="3.30.160.60:FF:000110">
    <property type="entry name" value="Zinc finger protein-like"/>
    <property type="match status" value="1"/>
</dbReference>
<evidence type="ECO:0000256" key="1">
    <source>
        <dbReference type="ARBA" id="ARBA00022723"/>
    </source>
</evidence>
<feature type="compositionally biased region" description="Basic residues" evidence="6">
    <location>
        <begin position="1"/>
        <end position="14"/>
    </location>
</feature>
<sequence>QHPHQHQHPHHHNHNHTDPTLPTPPQSDPSPASPPKPLFCQWHDCTHSAPFNTPAEMMDHLSEVHVGRGKESYACLWGDGDRIAGSTEIATTGRVFRSRQKVLRHLQSHTGYRPYVCTVCDQAFSEAAPLAAHLRRHNEEKPFVCGYEGCGRGFAISSSLTIHMRTHNGEKPFICPHCHKGFVEASNLTKHIRTHTGEKPFACPHPGCGKRFPRPDQLKRHVGIHEKEK</sequence>
<dbReference type="Proteomes" id="UP001164286">
    <property type="component" value="Unassembled WGS sequence"/>
</dbReference>
<feature type="domain" description="C2H2-type" evidence="7">
    <location>
        <begin position="201"/>
        <end position="229"/>
    </location>
</feature>
<dbReference type="InterPro" id="IPR036236">
    <property type="entry name" value="Znf_C2H2_sf"/>
</dbReference>
<keyword evidence="3 5" id="KW-0863">Zinc-finger</keyword>
<dbReference type="InterPro" id="IPR013087">
    <property type="entry name" value="Znf_C2H2_type"/>
</dbReference>
<accession>A0AA38H1E7</accession>
<dbReference type="GO" id="GO:0008270">
    <property type="term" value="F:zinc ion binding"/>
    <property type="evidence" value="ECO:0007669"/>
    <property type="project" value="UniProtKB-KW"/>
</dbReference>
<evidence type="ECO:0000256" key="3">
    <source>
        <dbReference type="ARBA" id="ARBA00022771"/>
    </source>
</evidence>
<feature type="non-terminal residue" evidence="8">
    <location>
        <position position="229"/>
    </location>
</feature>
<proteinExistence type="predicted"/>
<evidence type="ECO:0000313" key="9">
    <source>
        <dbReference type="Proteomes" id="UP001164286"/>
    </source>
</evidence>
<dbReference type="FunFam" id="3.30.160.60:FF:000446">
    <property type="entry name" value="Zinc finger protein"/>
    <property type="match status" value="1"/>
</dbReference>
<dbReference type="GO" id="GO:0000981">
    <property type="term" value="F:DNA-binding transcription factor activity, RNA polymerase II-specific"/>
    <property type="evidence" value="ECO:0007669"/>
    <property type="project" value="UniProtKB-ARBA"/>
</dbReference>
<dbReference type="AlphaFoldDB" id="A0AA38H1E7"/>
<evidence type="ECO:0000256" key="5">
    <source>
        <dbReference type="PROSITE-ProRule" id="PRU00042"/>
    </source>
</evidence>
<dbReference type="PROSITE" id="PS00028">
    <property type="entry name" value="ZINC_FINGER_C2H2_1"/>
    <property type="match status" value="4"/>
</dbReference>
<dbReference type="GO" id="GO:0000978">
    <property type="term" value="F:RNA polymerase II cis-regulatory region sequence-specific DNA binding"/>
    <property type="evidence" value="ECO:0007669"/>
    <property type="project" value="TreeGrafter"/>
</dbReference>
<feature type="domain" description="C2H2-type" evidence="7">
    <location>
        <begin position="173"/>
        <end position="200"/>
    </location>
</feature>
<dbReference type="GeneID" id="77724754"/>
<dbReference type="Gene3D" id="3.30.160.60">
    <property type="entry name" value="Classic Zinc Finger"/>
    <property type="match status" value="6"/>
</dbReference>
<feature type="non-terminal residue" evidence="8">
    <location>
        <position position="1"/>
    </location>
</feature>
<reference evidence="8" key="1">
    <citation type="journal article" date="2022" name="G3 (Bethesda)">
        <title>High quality genome of the basidiomycete yeast Dioszegia hungarica PDD-24b-2 isolated from cloud water.</title>
        <authorList>
            <person name="Jarrige D."/>
            <person name="Haridas S."/>
            <person name="Bleykasten-Grosshans C."/>
            <person name="Joly M."/>
            <person name="Nadalig T."/>
            <person name="Sancelme M."/>
            <person name="Vuilleumier S."/>
            <person name="Grigoriev I.V."/>
            <person name="Amato P."/>
            <person name="Bringel F."/>
        </authorList>
    </citation>
    <scope>NUCLEOTIDE SEQUENCE</scope>
    <source>
        <strain evidence="8">PDD-24b-2</strain>
    </source>
</reference>
<dbReference type="EMBL" id="JAKWFO010000014">
    <property type="protein sequence ID" value="KAI9632807.1"/>
    <property type="molecule type" value="Genomic_DNA"/>
</dbReference>
<dbReference type="GO" id="GO:0045944">
    <property type="term" value="P:positive regulation of transcription by RNA polymerase II"/>
    <property type="evidence" value="ECO:0007669"/>
    <property type="project" value="UniProtKB-ARBA"/>
</dbReference>
<dbReference type="PANTHER" id="PTHR19818:SF139">
    <property type="entry name" value="PAIR-RULE PROTEIN ODD-PAIRED"/>
    <property type="match status" value="1"/>
</dbReference>
<evidence type="ECO:0000256" key="6">
    <source>
        <dbReference type="SAM" id="MobiDB-lite"/>
    </source>
</evidence>